<dbReference type="Pfam" id="PF12816">
    <property type="entry name" value="TPR_Vps8"/>
    <property type="match status" value="1"/>
</dbReference>
<dbReference type="GO" id="GO:0030897">
    <property type="term" value="C:HOPS complex"/>
    <property type="evidence" value="ECO:0007669"/>
    <property type="project" value="TreeGrafter"/>
</dbReference>
<evidence type="ECO:0000313" key="2">
    <source>
        <dbReference type="Proteomes" id="UP000887564"/>
    </source>
</evidence>
<dbReference type="Proteomes" id="UP000887564">
    <property type="component" value="Unplaced"/>
</dbReference>
<reference evidence="3" key="1">
    <citation type="submission" date="2022-11" db="UniProtKB">
        <authorList>
            <consortium name="WormBaseParasite"/>
        </authorList>
    </citation>
    <scope>IDENTIFICATION</scope>
</reference>
<evidence type="ECO:0000313" key="3">
    <source>
        <dbReference type="WBParaSite" id="PEQ_0000290401-mRNA-1"/>
    </source>
</evidence>
<proteinExistence type="predicted"/>
<accession>A0A914R8C1</accession>
<sequence>MTTCRANRLYDGIIYVYNKALQDYLSPLEEMFENLATFVDREVYSDCEIAHGNKLLLYLQCCLAGRAYPFGSLPDGLERTLPLQVYRCMVSLKGKDGNSGWCCSFFFHNDTPERSYPYLRLLLKLDAQQFFNVICTCSDLPLFVVGYVHLSLWPIHLFSLSR</sequence>
<keyword evidence="2" id="KW-1185">Reference proteome</keyword>
<dbReference type="GO" id="GO:0005770">
    <property type="term" value="C:late endosome"/>
    <property type="evidence" value="ECO:0007669"/>
    <property type="project" value="TreeGrafter"/>
</dbReference>
<dbReference type="AlphaFoldDB" id="A0A914R8C1"/>
<dbReference type="GO" id="GO:0034058">
    <property type="term" value="P:endosomal vesicle fusion"/>
    <property type="evidence" value="ECO:0007669"/>
    <property type="project" value="TreeGrafter"/>
</dbReference>
<feature type="domain" description="Vacuolar protein sorting-associated protein 8 central" evidence="1">
    <location>
        <begin position="2"/>
        <end position="134"/>
    </location>
</feature>
<name>A0A914R8C1_PAREQ</name>
<dbReference type="PANTHER" id="PTHR12616">
    <property type="entry name" value="VACUOLAR PROTEIN SORTING VPS41"/>
    <property type="match status" value="1"/>
</dbReference>
<dbReference type="GO" id="GO:0006623">
    <property type="term" value="P:protein targeting to vacuole"/>
    <property type="evidence" value="ECO:0007669"/>
    <property type="project" value="InterPro"/>
</dbReference>
<dbReference type="InterPro" id="IPR025941">
    <property type="entry name" value="Vps8_central_dom"/>
</dbReference>
<dbReference type="PANTHER" id="PTHR12616:SF8">
    <property type="entry name" value="VACUOLAR PROTEIN SORTING-ASSOCIATED PROTEIN 8 HOMOLOG"/>
    <property type="match status" value="1"/>
</dbReference>
<evidence type="ECO:0000259" key="1">
    <source>
        <dbReference type="Pfam" id="PF12816"/>
    </source>
</evidence>
<protein>
    <submittedName>
        <fullName evidence="3">Vacuolar protein sorting-associated protein 8 central domain-containing protein</fullName>
    </submittedName>
</protein>
<dbReference type="InterPro" id="IPR045111">
    <property type="entry name" value="Vps41/Vps8"/>
</dbReference>
<organism evidence="2 3">
    <name type="scientific">Parascaris equorum</name>
    <name type="common">Equine roundworm</name>
    <dbReference type="NCBI Taxonomy" id="6256"/>
    <lineage>
        <taxon>Eukaryota</taxon>
        <taxon>Metazoa</taxon>
        <taxon>Ecdysozoa</taxon>
        <taxon>Nematoda</taxon>
        <taxon>Chromadorea</taxon>
        <taxon>Rhabditida</taxon>
        <taxon>Spirurina</taxon>
        <taxon>Ascaridomorpha</taxon>
        <taxon>Ascaridoidea</taxon>
        <taxon>Ascarididae</taxon>
        <taxon>Parascaris</taxon>
    </lineage>
</organism>
<dbReference type="WBParaSite" id="PEQ_0000290401-mRNA-1">
    <property type="protein sequence ID" value="PEQ_0000290401-mRNA-1"/>
    <property type="gene ID" value="PEQ_0000290401"/>
</dbReference>